<feature type="signal peptide" evidence="1">
    <location>
        <begin position="1"/>
        <end position="21"/>
    </location>
</feature>
<sequence length="847" mass="92736">MKNRFLLLSVLGILLSGTALSAQDYSSLQLDETHRLLNAYATPAELQNPYIAATLQTLGELSANRRTLTLPAGTTVYIAPGVYWTDETYRRGFPFDDSGFVIDPPNVGLTIIGDNISFIGLTDDAEDVRICGNRGEGGARGLGAPGSWYTLAVSTGFHAENITIANYAQEDLVYPRDPSQNISKRIDSKNHAEVLTGAARNLDRMYFRNVHFIGFLNMMAGFSPRRAYFKDCLFQCTDDSIFGGQINVYEDCTFHHFGNHPTWSGAAAGGINALLGCKLVGMPQLTETTLSLAKNASPGNGAQASAIYALIDCDFSGRIQAVEWENHVRDEARYAVHGITLHGRPYVISPAAPQLSVPYEGEALKAFKVGDEYNVYNLLKGDDGWDPKGQYRPEWEPYSNLPYRFLVGFNGTELDSAKNGEGNLVVLSAAPVPLSAVNLRELRWEYDPSLLEGRPDPAAGTLTLSARPNKSGAIVDAPVSCVLPNGVRAGVTLHIRPVGVETPVLTVDGPIRLADGKAHISYTTDHPEYRDVSRIDWYRVRGEEMIHVGTSRSDAEGLFEDDPYLDYPLTGDDVGCRLCAIITPKYAFSPEGEVPYVVETARAVRTRDVKTKTLETDFKNVFIATEDPRTTRGRWFYDNPEGSPDPWLWGIGSNGSDGRWGLCNNNRRPTPPLLVYAPQGDRSDMSLTLDYSSSKVEGQGFGGSGCYLDVLIKYNPAERSGYGVRIERIPATTNGTQWTLYRFDGEQKEALTEGVLAAAFMPKSSLTVSVKGNTLLLEAATQSERTPLQVSEELPSRLSLSWTDPSGALGRDRTGGCALRIYNSGTPGYRYNAASNNCVMIHRVCVE</sequence>
<organism evidence="2">
    <name type="scientific">uncultured bacterium Contig39</name>
    <dbReference type="NCBI Taxonomy" id="1393565"/>
    <lineage>
        <taxon>Bacteria</taxon>
        <taxon>environmental samples</taxon>
    </lineage>
</organism>
<reference evidence="2" key="1">
    <citation type="journal article" date="2013" name="PLoS ONE">
        <title>Metagenomic insights into the carbohydrate-active enzymes carried by the microorganisms adhering to solid digesta in the rumen of cows.</title>
        <authorList>
            <person name="Wang L."/>
            <person name="Hatem A."/>
            <person name="Catalyurek U.V."/>
            <person name="Morrison M."/>
            <person name="Yu Z."/>
        </authorList>
    </citation>
    <scope>NUCLEOTIDE SEQUENCE</scope>
</reference>
<dbReference type="SUPFAM" id="SSF51126">
    <property type="entry name" value="Pectin lyase-like"/>
    <property type="match status" value="1"/>
</dbReference>
<evidence type="ECO:0000313" key="2">
    <source>
        <dbReference type="EMBL" id="AHF25432.1"/>
    </source>
</evidence>
<dbReference type="EMBL" id="KC246836">
    <property type="protein sequence ID" value="AHF25432.1"/>
    <property type="molecule type" value="Genomic_DNA"/>
</dbReference>
<dbReference type="InterPro" id="IPR011050">
    <property type="entry name" value="Pectin_lyase_fold/virulence"/>
</dbReference>
<name>W0FRF2_9BACT</name>
<dbReference type="Gene3D" id="2.160.20.10">
    <property type="entry name" value="Single-stranded right-handed beta-helix, Pectin lyase-like"/>
    <property type="match status" value="1"/>
</dbReference>
<protein>
    <submittedName>
        <fullName evidence="2">Uncharacterized protein</fullName>
    </submittedName>
</protein>
<dbReference type="InterPro" id="IPR012334">
    <property type="entry name" value="Pectin_lyas_fold"/>
</dbReference>
<evidence type="ECO:0000256" key="1">
    <source>
        <dbReference type="SAM" id="SignalP"/>
    </source>
</evidence>
<proteinExistence type="predicted"/>
<keyword evidence="1" id="KW-0732">Signal</keyword>
<dbReference type="AlphaFoldDB" id="W0FRF2"/>
<feature type="chain" id="PRO_5004788795" evidence="1">
    <location>
        <begin position="22"/>
        <end position="847"/>
    </location>
</feature>
<accession>W0FRF2</accession>